<organism evidence="1 2">
    <name type="scientific">Neotoma lepida</name>
    <name type="common">Desert woodrat</name>
    <dbReference type="NCBI Taxonomy" id="56216"/>
    <lineage>
        <taxon>Eukaryota</taxon>
        <taxon>Metazoa</taxon>
        <taxon>Chordata</taxon>
        <taxon>Craniata</taxon>
        <taxon>Vertebrata</taxon>
        <taxon>Euteleostomi</taxon>
        <taxon>Mammalia</taxon>
        <taxon>Eutheria</taxon>
        <taxon>Euarchontoglires</taxon>
        <taxon>Glires</taxon>
        <taxon>Rodentia</taxon>
        <taxon>Myomorpha</taxon>
        <taxon>Muroidea</taxon>
        <taxon>Cricetidae</taxon>
        <taxon>Neotominae</taxon>
        <taxon>Neotoma</taxon>
    </lineage>
</organism>
<gene>
    <name evidence="1" type="ORF">A6R68_20875</name>
</gene>
<dbReference type="OrthoDB" id="660555at2759"/>
<keyword evidence="2" id="KW-1185">Reference proteome</keyword>
<protein>
    <submittedName>
        <fullName evidence="1">Uncharacterized protein</fullName>
    </submittedName>
</protein>
<proteinExistence type="predicted"/>
<name>A0A1A6HT59_NEOLE</name>
<accession>A0A1A6HT59</accession>
<evidence type="ECO:0000313" key="1">
    <source>
        <dbReference type="EMBL" id="OBS80912.1"/>
    </source>
</evidence>
<comment type="caution">
    <text evidence="1">The sequence shown here is derived from an EMBL/GenBank/DDBJ whole genome shotgun (WGS) entry which is preliminary data.</text>
</comment>
<reference evidence="1 2" key="1">
    <citation type="submission" date="2016-06" db="EMBL/GenBank/DDBJ databases">
        <title>The Draft Genome Sequence and Annotation of the Desert Woodrat Neotoma lepida.</title>
        <authorList>
            <person name="Campbell M."/>
            <person name="Oakeson K.F."/>
            <person name="Yandell M."/>
            <person name="Halpert J.R."/>
            <person name="Dearing D."/>
        </authorList>
    </citation>
    <scope>NUCLEOTIDE SEQUENCE [LARGE SCALE GENOMIC DNA]</scope>
    <source>
        <strain evidence="1">417</strain>
        <tissue evidence="1">Liver</tissue>
    </source>
</reference>
<feature type="non-terminal residue" evidence="1">
    <location>
        <position position="129"/>
    </location>
</feature>
<evidence type="ECO:0000313" key="2">
    <source>
        <dbReference type="Proteomes" id="UP000092124"/>
    </source>
</evidence>
<dbReference type="AlphaFoldDB" id="A0A1A6HT59"/>
<feature type="non-terminal residue" evidence="1">
    <location>
        <position position="1"/>
    </location>
</feature>
<dbReference type="Proteomes" id="UP000092124">
    <property type="component" value="Unassembled WGS sequence"/>
</dbReference>
<dbReference type="EMBL" id="LZPO01017303">
    <property type="protein sequence ID" value="OBS80912.1"/>
    <property type="molecule type" value="Genomic_DNA"/>
</dbReference>
<sequence length="129" mass="14465">LIIASNQLQSLSGGFRLLPTLAVIDVPDDQLTFLSCYCLGTANESRVSDHTIVTLRLLDWRDRQANFIPSDVFDECFLQFRIPPTLETALTLLTIRLYPWTSDNEAGGKCEHLILLHNGLLQIPLQLGN</sequence>